<evidence type="ECO:0000313" key="1">
    <source>
        <dbReference type="EMBL" id="EDP96120.1"/>
    </source>
</evidence>
<evidence type="ECO:0000313" key="2">
    <source>
        <dbReference type="Proteomes" id="UP000002945"/>
    </source>
</evidence>
<gene>
    <name evidence="1" type="ORF">KAOT1_08123</name>
</gene>
<protein>
    <submittedName>
        <fullName evidence="1">Uncharacterized protein</fullName>
    </submittedName>
</protein>
<proteinExistence type="predicted"/>
<dbReference type="EMBL" id="ABIB01000005">
    <property type="protein sequence ID" value="EDP96120.1"/>
    <property type="molecule type" value="Genomic_DNA"/>
</dbReference>
<comment type="caution">
    <text evidence="1">The sequence shown here is derived from an EMBL/GenBank/DDBJ whole genome shotgun (WGS) entry which is preliminary data.</text>
</comment>
<dbReference type="HOGENOM" id="CLU_1633235_0_0_10"/>
<sequence>MRYIFFLLIPFLLCAQTSDFSELYSLEDNEQVTIDIIIGGCFHVSTNAKVFITKKETFYEFIYIENIYKIIKKIDRNLLLYRDKLKKWIDENTETLAKYGARKIITEEQYQSKIKLLHNTIKGNKGRSSRFAGDFSIIKINSKRLQLKESFSCKIVLNLQIK</sequence>
<reference evidence="1 2" key="1">
    <citation type="journal article" date="2011" name="J. Bacteriol.">
        <title>Genome sequence of the algicidal bacterium Kordia algicida OT-1.</title>
        <authorList>
            <person name="Lee H.S."/>
            <person name="Kang S.G."/>
            <person name="Kwon K.K."/>
            <person name="Lee J.H."/>
            <person name="Kim S.J."/>
        </authorList>
    </citation>
    <scope>NUCLEOTIDE SEQUENCE [LARGE SCALE GENOMIC DNA]</scope>
    <source>
        <strain evidence="1 2">OT-1</strain>
    </source>
</reference>
<dbReference type="AlphaFoldDB" id="A9DYE1"/>
<dbReference type="Proteomes" id="UP000002945">
    <property type="component" value="Unassembled WGS sequence"/>
</dbReference>
<name>A9DYE1_9FLAO</name>
<keyword evidence="2" id="KW-1185">Reference proteome</keyword>
<organism evidence="1 2">
    <name type="scientific">Kordia algicida OT-1</name>
    <dbReference type="NCBI Taxonomy" id="391587"/>
    <lineage>
        <taxon>Bacteria</taxon>
        <taxon>Pseudomonadati</taxon>
        <taxon>Bacteroidota</taxon>
        <taxon>Flavobacteriia</taxon>
        <taxon>Flavobacteriales</taxon>
        <taxon>Flavobacteriaceae</taxon>
        <taxon>Kordia</taxon>
    </lineage>
</organism>
<accession>A9DYE1</accession>